<gene>
    <name evidence="2" type="ORF">H8792_000235</name>
</gene>
<dbReference type="Gene3D" id="1.20.120.1490">
    <property type="match status" value="1"/>
</dbReference>
<keyword evidence="1" id="KW-0732">Signal</keyword>
<evidence type="ECO:0000256" key="1">
    <source>
        <dbReference type="SAM" id="SignalP"/>
    </source>
</evidence>
<evidence type="ECO:0000313" key="3">
    <source>
        <dbReference type="Proteomes" id="UP001193680"/>
    </source>
</evidence>
<feature type="chain" id="PRO_5046109005" description="Periplasmic heavy metal sensor" evidence="1">
    <location>
        <begin position="35"/>
        <end position="155"/>
    </location>
</feature>
<dbReference type="RefSeq" id="WP_194947133.1">
    <property type="nucleotide sequence ID" value="NZ_JACBGI020000001.1"/>
</dbReference>
<evidence type="ECO:0000313" key="2">
    <source>
        <dbReference type="EMBL" id="MBF6056764.1"/>
    </source>
</evidence>
<feature type="signal peptide" evidence="1">
    <location>
        <begin position="1"/>
        <end position="34"/>
    </location>
</feature>
<evidence type="ECO:0008006" key="4">
    <source>
        <dbReference type="Google" id="ProtNLM"/>
    </source>
</evidence>
<reference evidence="2 3" key="1">
    <citation type="submission" date="2020-11" db="EMBL/GenBank/DDBJ databases">
        <title>Sulfur oxidizing isolate from Hospital Hole Sinkhole.</title>
        <authorList>
            <person name="Scott K.M."/>
        </authorList>
    </citation>
    <scope>NUCLEOTIDE SEQUENCE [LARGE SCALE GENOMIC DNA]</scope>
    <source>
        <strain evidence="2 3">HH1</strain>
    </source>
</reference>
<organism evidence="2 3">
    <name type="scientific">Thiomicrorhabdus heinhorstiae</name>
    <dbReference type="NCBI Taxonomy" id="2748010"/>
    <lineage>
        <taxon>Bacteria</taxon>
        <taxon>Pseudomonadati</taxon>
        <taxon>Pseudomonadota</taxon>
        <taxon>Gammaproteobacteria</taxon>
        <taxon>Thiotrichales</taxon>
        <taxon>Piscirickettsiaceae</taxon>
        <taxon>Thiomicrorhabdus</taxon>
    </lineage>
</organism>
<proteinExistence type="predicted"/>
<accession>A0ABS0BSH5</accession>
<dbReference type="Proteomes" id="UP001193680">
    <property type="component" value="Unassembled WGS sequence"/>
</dbReference>
<sequence length="155" mass="17861">MHSSLKTPLPSRFRTLLLAVFSATLMTFSQLALAENPSSCNTTSVHTLPDFSQCALRWSNELELDARQKIDLQKADSSFLKESADIQSQIDEQEKKLQRQWRLDEADALISQTGNTLAQSRHKLFQVKLRNLEQVKKLLSKEQYKLLLRLMQQED</sequence>
<dbReference type="EMBL" id="JACBGI020000001">
    <property type="protein sequence ID" value="MBF6056764.1"/>
    <property type="molecule type" value="Genomic_DNA"/>
</dbReference>
<keyword evidence="3" id="KW-1185">Reference proteome</keyword>
<protein>
    <recommendedName>
        <fullName evidence="4">Periplasmic heavy metal sensor</fullName>
    </recommendedName>
</protein>
<name>A0ABS0BSH5_9GAMM</name>
<comment type="caution">
    <text evidence="2">The sequence shown here is derived from an EMBL/GenBank/DDBJ whole genome shotgun (WGS) entry which is preliminary data.</text>
</comment>